<reference evidence="2" key="1">
    <citation type="submission" date="2016-10" db="EMBL/GenBank/DDBJ databases">
        <authorList>
            <person name="Varghese N."/>
            <person name="Submissions S."/>
        </authorList>
    </citation>
    <scope>NUCLEOTIDE SEQUENCE [LARGE SCALE GENOMIC DNA]</scope>
    <source>
        <strain evidence="2">CGMCC 1.6199</strain>
    </source>
</reference>
<protein>
    <submittedName>
        <fullName evidence="1">Uncharacterized protein</fullName>
    </submittedName>
</protein>
<proteinExistence type="predicted"/>
<keyword evidence="2" id="KW-1185">Reference proteome</keyword>
<dbReference type="STRING" id="482461.SAMN05216244_3290"/>
<sequence length="57" mass="6660">MYKVTGLVKGGIRVEFYQDNKELLFDTYDEAAAFIEKTKQENTLPDNYQLLIEEVAR</sequence>
<dbReference type="AlphaFoldDB" id="A0A1G9VHE1"/>
<name>A0A1G9VHE1_9BACI</name>
<organism evidence="1 2">
    <name type="scientific">Sediminibacillus halophilus</name>
    <dbReference type="NCBI Taxonomy" id="482461"/>
    <lineage>
        <taxon>Bacteria</taxon>
        <taxon>Bacillati</taxon>
        <taxon>Bacillota</taxon>
        <taxon>Bacilli</taxon>
        <taxon>Bacillales</taxon>
        <taxon>Bacillaceae</taxon>
        <taxon>Sediminibacillus</taxon>
    </lineage>
</organism>
<accession>A0A1G9VHE1</accession>
<dbReference type="Proteomes" id="UP000182347">
    <property type="component" value="Unassembled WGS sequence"/>
</dbReference>
<evidence type="ECO:0000313" key="1">
    <source>
        <dbReference type="EMBL" id="SDM71698.1"/>
    </source>
</evidence>
<evidence type="ECO:0000313" key="2">
    <source>
        <dbReference type="Proteomes" id="UP000182347"/>
    </source>
</evidence>
<dbReference type="EMBL" id="FNHF01000004">
    <property type="protein sequence ID" value="SDM71698.1"/>
    <property type="molecule type" value="Genomic_DNA"/>
</dbReference>
<dbReference type="RefSeq" id="WP_175486830.1">
    <property type="nucleotide sequence ID" value="NZ_FNHF01000004.1"/>
</dbReference>
<gene>
    <name evidence="1" type="ORF">SAMN05216244_3290</name>
</gene>